<keyword evidence="1" id="KW-0812">Transmembrane</keyword>
<dbReference type="Proteomes" id="UP000185696">
    <property type="component" value="Unassembled WGS sequence"/>
</dbReference>
<feature type="transmembrane region" description="Helical" evidence="1">
    <location>
        <begin position="22"/>
        <end position="43"/>
    </location>
</feature>
<comment type="caution">
    <text evidence="2">The sequence shown here is derived from an EMBL/GenBank/DDBJ whole genome shotgun (WGS) entry which is preliminary data.</text>
</comment>
<feature type="transmembrane region" description="Helical" evidence="1">
    <location>
        <begin position="410"/>
        <end position="433"/>
    </location>
</feature>
<evidence type="ECO:0000313" key="2">
    <source>
        <dbReference type="EMBL" id="OLF11659.1"/>
    </source>
</evidence>
<dbReference type="AlphaFoldDB" id="A0A7Z0WP58"/>
<reference evidence="2 3" key="1">
    <citation type="submission" date="2016-12" db="EMBL/GenBank/DDBJ databases">
        <title>The draft genome sequence of Actinophytocola xinjiangensis.</title>
        <authorList>
            <person name="Wang W."/>
            <person name="Yuan L."/>
        </authorList>
    </citation>
    <scope>NUCLEOTIDE SEQUENCE [LARGE SCALE GENOMIC DNA]</scope>
    <source>
        <strain evidence="2 3">CGMCC 4.4663</strain>
    </source>
</reference>
<dbReference type="SUPFAM" id="SSF103473">
    <property type="entry name" value="MFS general substrate transporter"/>
    <property type="match status" value="1"/>
</dbReference>
<dbReference type="InterPro" id="IPR039672">
    <property type="entry name" value="MFS_2"/>
</dbReference>
<dbReference type="OrthoDB" id="3717977at2"/>
<dbReference type="Gene3D" id="1.20.1250.20">
    <property type="entry name" value="MFS general substrate transporter like domains"/>
    <property type="match status" value="2"/>
</dbReference>
<evidence type="ECO:0000256" key="1">
    <source>
        <dbReference type="SAM" id="Phobius"/>
    </source>
</evidence>
<dbReference type="GO" id="GO:0015293">
    <property type="term" value="F:symporter activity"/>
    <property type="evidence" value="ECO:0007669"/>
    <property type="project" value="InterPro"/>
</dbReference>
<keyword evidence="3" id="KW-1185">Reference proteome</keyword>
<accession>A0A7Z0WP58</accession>
<dbReference type="EMBL" id="MSIF01000004">
    <property type="protein sequence ID" value="OLF11659.1"/>
    <property type="molecule type" value="Genomic_DNA"/>
</dbReference>
<feature type="transmembrane region" description="Helical" evidence="1">
    <location>
        <begin position="238"/>
        <end position="257"/>
    </location>
</feature>
<feature type="transmembrane region" description="Helical" evidence="1">
    <location>
        <begin position="269"/>
        <end position="288"/>
    </location>
</feature>
<keyword evidence="1" id="KW-1133">Transmembrane helix</keyword>
<feature type="transmembrane region" description="Helical" evidence="1">
    <location>
        <begin position="188"/>
        <end position="207"/>
    </location>
</feature>
<feature type="transmembrane region" description="Helical" evidence="1">
    <location>
        <begin position="365"/>
        <end position="390"/>
    </location>
</feature>
<organism evidence="2 3">
    <name type="scientific">Actinophytocola xinjiangensis</name>
    <dbReference type="NCBI Taxonomy" id="485602"/>
    <lineage>
        <taxon>Bacteria</taxon>
        <taxon>Bacillati</taxon>
        <taxon>Actinomycetota</taxon>
        <taxon>Actinomycetes</taxon>
        <taxon>Pseudonocardiales</taxon>
        <taxon>Pseudonocardiaceae</taxon>
    </lineage>
</organism>
<proteinExistence type="predicted"/>
<sequence>MVNSAHVSAGAVGDRLPAGTRFGYALGSLSCGAFGTVPGLLLLPYLTDTLAVSASVAGLLVLLPKAWDVVFNPIAGRISDRAGTRRPFLLGGGIALAITFAALFAGPTTSSPTTGGLYVAAMFLLCATAFAFYQVPYNALPAELVQDPTERTRLTAWRISVLAVAILASGAGAPALRDAIGGTTGYRVMGIAVGVLILLGAIGVYVGTARAPRARVLPSVTTWRETFAAVRDCRPFRWLLGAFVIQAVGIGTMLAGVDYLARVVLEDRGAQSLLFAAFVGPALLVMPAWQRVSARHGKRIGYVAATLVFAAGALGLLAADVLPLAAVVACAAIVGVGYAGIQVFPLAMLPDVISAEERRTGQLRAGLFAGVWTAGETLGLALGPALYGLVLAAGGYVSSAGQDVTQPGGAAVAVVLGIALVPALFALAGLALLRRRVVEVSY</sequence>
<evidence type="ECO:0000313" key="3">
    <source>
        <dbReference type="Proteomes" id="UP000185696"/>
    </source>
</evidence>
<feature type="transmembrane region" description="Helical" evidence="1">
    <location>
        <begin position="156"/>
        <end position="176"/>
    </location>
</feature>
<keyword evidence="1" id="KW-0472">Membrane</keyword>
<dbReference type="Pfam" id="PF13347">
    <property type="entry name" value="MFS_2"/>
    <property type="match status" value="1"/>
</dbReference>
<gene>
    <name evidence="2" type="ORF">BLA60_12055</name>
</gene>
<dbReference type="InterPro" id="IPR036259">
    <property type="entry name" value="MFS_trans_sf"/>
</dbReference>
<feature type="transmembrane region" description="Helical" evidence="1">
    <location>
        <begin position="49"/>
        <end position="67"/>
    </location>
</feature>
<protein>
    <submittedName>
        <fullName evidence="2">MFS transporter</fullName>
    </submittedName>
</protein>
<dbReference type="GO" id="GO:0008643">
    <property type="term" value="P:carbohydrate transport"/>
    <property type="evidence" value="ECO:0007669"/>
    <property type="project" value="InterPro"/>
</dbReference>
<dbReference type="RefSeq" id="WP_075132894.1">
    <property type="nucleotide sequence ID" value="NZ_MSIF01000004.1"/>
</dbReference>
<name>A0A7Z0WP58_9PSEU</name>
<dbReference type="PANTHER" id="PTHR11328">
    <property type="entry name" value="MAJOR FACILITATOR SUPERFAMILY DOMAIN-CONTAINING PROTEIN"/>
    <property type="match status" value="1"/>
</dbReference>
<feature type="transmembrane region" description="Helical" evidence="1">
    <location>
        <begin position="117"/>
        <end position="135"/>
    </location>
</feature>
<dbReference type="PANTHER" id="PTHR11328:SF24">
    <property type="entry name" value="MAJOR FACILITATOR SUPERFAMILY (MFS) PROFILE DOMAIN-CONTAINING PROTEIN"/>
    <property type="match status" value="1"/>
</dbReference>
<dbReference type="GO" id="GO:0005886">
    <property type="term" value="C:plasma membrane"/>
    <property type="evidence" value="ECO:0007669"/>
    <property type="project" value="TreeGrafter"/>
</dbReference>
<feature type="transmembrane region" description="Helical" evidence="1">
    <location>
        <begin position="324"/>
        <end position="344"/>
    </location>
</feature>
<feature type="transmembrane region" description="Helical" evidence="1">
    <location>
        <begin position="88"/>
        <end position="105"/>
    </location>
</feature>
<feature type="transmembrane region" description="Helical" evidence="1">
    <location>
        <begin position="300"/>
        <end position="318"/>
    </location>
</feature>